<evidence type="ECO:0000256" key="1">
    <source>
        <dbReference type="SAM" id="MobiDB-lite"/>
    </source>
</evidence>
<name>A0A919FY70_9ACTN</name>
<reference evidence="3" key="2">
    <citation type="submission" date="2020-09" db="EMBL/GenBank/DDBJ databases">
        <authorList>
            <person name="Sun Q."/>
            <person name="Ohkuma M."/>
        </authorList>
    </citation>
    <scope>NUCLEOTIDE SEQUENCE</scope>
    <source>
        <strain evidence="3">JCM 5069</strain>
    </source>
</reference>
<feature type="region of interest" description="Disordered" evidence="1">
    <location>
        <begin position="1"/>
        <end position="41"/>
    </location>
</feature>
<dbReference type="PANTHER" id="PTHR46732">
    <property type="entry name" value="ATP-DEPENDENT PROTEASE LA (LON) DOMAIN PROTEIN"/>
    <property type="match status" value="1"/>
</dbReference>
<gene>
    <name evidence="3" type="ORF">GCM10018793_14610</name>
</gene>
<evidence type="ECO:0000313" key="4">
    <source>
        <dbReference type="Proteomes" id="UP000603708"/>
    </source>
</evidence>
<comment type="caution">
    <text evidence="3">The sequence shown here is derived from an EMBL/GenBank/DDBJ whole genome shotgun (WGS) entry which is preliminary data.</text>
</comment>
<dbReference type="SUPFAM" id="SSF88697">
    <property type="entry name" value="PUA domain-like"/>
    <property type="match status" value="1"/>
</dbReference>
<dbReference type="Proteomes" id="UP000603708">
    <property type="component" value="Unassembled WGS sequence"/>
</dbReference>
<organism evidence="3 4">
    <name type="scientific">Streptomyces sulfonofaciens</name>
    <dbReference type="NCBI Taxonomy" id="68272"/>
    <lineage>
        <taxon>Bacteria</taxon>
        <taxon>Bacillati</taxon>
        <taxon>Actinomycetota</taxon>
        <taxon>Actinomycetes</taxon>
        <taxon>Kitasatosporales</taxon>
        <taxon>Streptomycetaceae</taxon>
        <taxon>Streptomyces</taxon>
    </lineage>
</organism>
<evidence type="ECO:0000259" key="2">
    <source>
        <dbReference type="PROSITE" id="PS51787"/>
    </source>
</evidence>
<dbReference type="SMART" id="SM00464">
    <property type="entry name" value="LON"/>
    <property type="match status" value="1"/>
</dbReference>
<reference evidence="3" key="1">
    <citation type="journal article" date="2014" name="Int. J. Syst. Evol. Microbiol.">
        <title>Complete genome sequence of Corynebacterium casei LMG S-19264T (=DSM 44701T), isolated from a smear-ripened cheese.</title>
        <authorList>
            <consortium name="US DOE Joint Genome Institute (JGI-PGF)"/>
            <person name="Walter F."/>
            <person name="Albersmeier A."/>
            <person name="Kalinowski J."/>
            <person name="Ruckert C."/>
        </authorList>
    </citation>
    <scope>NUCLEOTIDE SEQUENCE</scope>
    <source>
        <strain evidence="3">JCM 5069</strain>
    </source>
</reference>
<dbReference type="Gene3D" id="2.30.130.40">
    <property type="entry name" value="LON domain-like"/>
    <property type="match status" value="1"/>
</dbReference>
<dbReference type="PROSITE" id="PS51787">
    <property type="entry name" value="LON_N"/>
    <property type="match status" value="1"/>
</dbReference>
<protein>
    <recommendedName>
        <fullName evidence="2">Lon N-terminal domain-containing protein</fullName>
    </recommendedName>
</protein>
<proteinExistence type="predicted"/>
<dbReference type="Pfam" id="PF02190">
    <property type="entry name" value="LON_substr_bdg"/>
    <property type="match status" value="1"/>
</dbReference>
<dbReference type="InterPro" id="IPR046336">
    <property type="entry name" value="Lon_prtase_N_sf"/>
</dbReference>
<evidence type="ECO:0000313" key="3">
    <source>
        <dbReference type="EMBL" id="GHH74133.1"/>
    </source>
</evidence>
<dbReference type="InterPro" id="IPR003111">
    <property type="entry name" value="Lon_prtase_N"/>
</dbReference>
<sequence>MSGGRPAPGRGPFAGAPAGGADGRDPTPANRLLSGHRAPRARGPLGLRLVTTVRLPLFPLNSVLFPGLVLPLNVFEERYRAMMRELLKTPDGEPRRFAVVAIRDGHEVAPSAPGLPDQTAQPERGPAAGFGSDPAKAFHAVGCIADAATVRERADGSFEVLATGTTRVRIGSVDASGAFLTAELEELPEEPGDEAGALAEGVLRAFRSYQKRLAGARERSLSTDAELPDEPSVVSYLVAAAAVLDTPTKQRLLQAPDTASRLRDELRLLRTETAVIRSLPSLPMTDLTRSPTSLN</sequence>
<feature type="compositionally biased region" description="Low complexity" evidence="1">
    <location>
        <begin position="1"/>
        <end position="16"/>
    </location>
</feature>
<accession>A0A919FY70</accession>
<dbReference type="Gene3D" id="1.20.58.1480">
    <property type="match status" value="1"/>
</dbReference>
<feature type="domain" description="Lon N-terminal" evidence="2">
    <location>
        <begin position="55"/>
        <end position="273"/>
    </location>
</feature>
<dbReference type="EMBL" id="BNCD01000003">
    <property type="protein sequence ID" value="GHH74133.1"/>
    <property type="molecule type" value="Genomic_DNA"/>
</dbReference>
<dbReference type="PANTHER" id="PTHR46732:SF8">
    <property type="entry name" value="ATP-DEPENDENT PROTEASE LA (LON) DOMAIN PROTEIN"/>
    <property type="match status" value="1"/>
</dbReference>
<keyword evidence="4" id="KW-1185">Reference proteome</keyword>
<feature type="region of interest" description="Disordered" evidence="1">
    <location>
        <begin position="108"/>
        <end position="131"/>
    </location>
</feature>
<dbReference type="AlphaFoldDB" id="A0A919FY70"/>
<dbReference type="InterPro" id="IPR015947">
    <property type="entry name" value="PUA-like_sf"/>
</dbReference>